<comment type="similarity">
    <text evidence="2">Belongs to the glycosyl hydrolase 3 family.</text>
</comment>
<dbReference type="SUPFAM" id="SSF51445">
    <property type="entry name" value="(Trans)glycosidases"/>
    <property type="match status" value="1"/>
</dbReference>
<evidence type="ECO:0000259" key="7">
    <source>
        <dbReference type="Pfam" id="PF00933"/>
    </source>
</evidence>
<evidence type="ECO:0000256" key="3">
    <source>
        <dbReference type="ARBA" id="ARBA00012744"/>
    </source>
</evidence>
<dbReference type="AlphaFoldDB" id="A0A8S3IQC0"/>
<evidence type="ECO:0000256" key="6">
    <source>
        <dbReference type="ARBA" id="ARBA00023295"/>
    </source>
</evidence>
<sequence length="284" mass="32253">FILLQLSVNHIQAEQCVLTLNDEIQLTSSIFLQSRRYCSSFNFLPTKTHRIIISGRLVDYTGRCKRTIPDANIEIIHTQPDFRSICHELHHPNSRGYFNLTTSITSPLTEQLFLRVTSPGYETILKEIVIQSSQKQIQDIILDWHLVLMPSIEQIQLQQQQKQRMSSTIDSLMSQMTLDEKIGQLNLVSIGFDITGPIVSENVDENIRHGLVGGVFNTYTPTAVRRLQELAINNTRLRIPLIFGYDVIHGHKTIFPIPLGMSTTWDMALIEQSARIAAQEASAD</sequence>
<comment type="caution">
    <text evidence="8">The sequence shown here is derived from an EMBL/GenBank/DDBJ whole genome shotgun (WGS) entry which is preliminary data.</text>
</comment>
<evidence type="ECO:0000256" key="5">
    <source>
        <dbReference type="ARBA" id="ARBA00022801"/>
    </source>
</evidence>
<evidence type="ECO:0000256" key="4">
    <source>
        <dbReference type="ARBA" id="ARBA00022729"/>
    </source>
</evidence>
<gene>
    <name evidence="8" type="ORF">SMN809_LOCUS76297</name>
</gene>
<comment type="catalytic activity">
    <reaction evidence="1">
        <text>Hydrolysis of terminal, non-reducing beta-D-glucosyl residues with release of beta-D-glucose.</text>
        <dbReference type="EC" id="3.2.1.21"/>
    </reaction>
</comment>
<dbReference type="InterPro" id="IPR036962">
    <property type="entry name" value="Glyco_hydro_3_N_sf"/>
</dbReference>
<feature type="domain" description="Glycoside hydrolase family 3 N-terminal" evidence="7">
    <location>
        <begin position="177"/>
        <end position="283"/>
    </location>
</feature>
<dbReference type="InterPro" id="IPR051915">
    <property type="entry name" value="Cellulose_Degrad_GH3"/>
</dbReference>
<evidence type="ECO:0000256" key="2">
    <source>
        <dbReference type="ARBA" id="ARBA00005336"/>
    </source>
</evidence>
<dbReference type="PANTHER" id="PTHR30620">
    <property type="entry name" value="PERIPLASMIC BETA-GLUCOSIDASE-RELATED"/>
    <property type="match status" value="1"/>
</dbReference>
<dbReference type="InterPro" id="IPR017853">
    <property type="entry name" value="GH"/>
</dbReference>
<protein>
    <recommendedName>
        <fullName evidence="3">beta-glucosidase</fullName>
        <ecNumber evidence="3">3.2.1.21</ecNumber>
    </recommendedName>
</protein>
<accession>A0A8S3IQC0</accession>
<proteinExistence type="inferred from homology"/>
<feature type="non-terminal residue" evidence="8">
    <location>
        <position position="1"/>
    </location>
</feature>
<dbReference type="InterPro" id="IPR001764">
    <property type="entry name" value="Glyco_hydro_3_N"/>
</dbReference>
<keyword evidence="6" id="KW-0326">Glycosidase</keyword>
<dbReference type="EC" id="3.2.1.21" evidence="3"/>
<evidence type="ECO:0000313" key="8">
    <source>
        <dbReference type="EMBL" id="CAF5203840.1"/>
    </source>
</evidence>
<dbReference type="Proteomes" id="UP000676336">
    <property type="component" value="Unassembled WGS sequence"/>
</dbReference>
<dbReference type="Pfam" id="PF00933">
    <property type="entry name" value="Glyco_hydro_3"/>
    <property type="match status" value="1"/>
</dbReference>
<dbReference type="GO" id="GO:0008422">
    <property type="term" value="F:beta-glucosidase activity"/>
    <property type="evidence" value="ECO:0007669"/>
    <property type="project" value="UniProtKB-EC"/>
</dbReference>
<dbReference type="PANTHER" id="PTHR30620:SF16">
    <property type="entry name" value="LYSOSOMAL BETA GLUCOSIDASE"/>
    <property type="match status" value="1"/>
</dbReference>
<dbReference type="Gene3D" id="3.20.20.300">
    <property type="entry name" value="Glycoside hydrolase, family 3, N-terminal domain"/>
    <property type="match status" value="1"/>
</dbReference>
<organism evidence="8 9">
    <name type="scientific">Rotaria magnacalcarata</name>
    <dbReference type="NCBI Taxonomy" id="392030"/>
    <lineage>
        <taxon>Eukaryota</taxon>
        <taxon>Metazoa</taxon>
        <taxon>Spiralia</taxon>
        <taxon>Gnathifera</taxon>
        <taxon>Rotifera</taxon>
        <taxon>Eurotatoria</taxon>
        <taxon>Bdelloidea</taxon>
        <taxon>Philodinida</taxon>
        <taxon>Philodinidae</taxon>
        <taxon>Rotaria</taxon>
    </lineage>
</organism>
<keyword evidence="5" id="KW-0378">Hydrolase</keyword>
<dbReference type="PRINTS" id="PR00133">
    <property type="entry name" value="GLHYDRLASE3"/>
</dbReference>
<evidence type="ECO:0000313" key="9">
    <source>
        <dbReference type="Proteomes" id="UP000676336"/>
    </source>
</evidence>
<feature type="non-terminal residue" evidence="8">
    <location>
        <position position="284"/>
    </location>
</feature>
<dbReference type="GO" id="GO:0009251">
    <property type="term" value="P:glucan catabolic process"/>
    <property type="evidence" value="ECO:0007669"/>
    <property type="project" value="TreeGrafter"/>
</dbReference>
<keyword evidence="4" id="KW-0732">Signal</keyword>
<reference evidence="8" key="1">
    <citation type="submission" date="2021-02" db="EMBL/GenBank/DDBJ databases">
        <authorList>
            <person name="Nowell W R."/>
        </authorList>
    </citation>
    <scope>NUCLEOTIDE SEQUENCE</scope>
</reference>
<dbReference type="EMBL" id="CAJOBI010334503">
    <property type="protein sequence ID" value="CAF5203840.1"/>
    <property type="molecule type" value="Genomic_DNA"/>
</dbReference>
<evidence type="ECO:0000256" key="1">
    <source>
        <dbReference type="ARBA" id="ARBA00000448"/>
    </source>
</evidence>
<name>A0A8S3IQC0_9BILA</name>